<evidence type="ECO:0000313" key="7">
    <source>
        <dbReference type="Proteomes" id="UP000828390"/>
    </source>
</evidence>
<dbReference type="EMBL" id="JAIWYP010000013">
    <property type="protein sequence ID" value="KAH3720326.1"/>
    <property type="molecule type" value="Genomic_DNA"/>
</dbReference>
<feature type="region of interest" description="Disordered" evidence="3">
    <location>
        <begin position="294"/>
        <end position="343"/>
    </location>
</feature>
<feature type="compositionally biased region" description="Pro residues" evidence="3">
    <location>
        <begin position="259"/>
        <end position="271"/>
    </location>
</feature>
<keyword evidence="2" id="KW-1015">Disulfide bond</keyword>
<feature type="signal peptide" evidence="4">
    <location>
        <begin position="1"/>
        <end position="15"/>
    </location>
</feature>
<feature type="compositionally biased region" description="Polar residues" evidence="3">
    <location>
        <begin position="634"/>
        <end position="656"/>
    </location>
</feature>
<feature type="compositionally biased region" description="Acidic residues" evidence="3">
    <location>
        <begin position="695"/>
        <end position="706"/>
    </location>
</feature>
<evidence type="ECO:0000256" key="1">
    <source>
        <dbReference type="ARBA" id="ARBA00022729"/>
    </source>
</evidence>
<feature type="compositionally biased region" description="Polar residues" evidence="3">
    <location>
        <begin position="591"/>
        <end position="609"/>
    </location>
</feature>
<dbReference type="Proteomes" id="UP000828390">
    <property type="component" value="Unassembled WGS sequence"/>
</dbReference>
<feature type="region of interest" description="Disordered" evidence="3">
    <location>
        <begin position="355"/>
        <end position="656"/>
    </location>
</feature>
<dbReference type="PROSITE" id="PS51257">
    <property type="entry name" value="PROKAR_LIPOPROTEIN"/>
    <property type="match status" value="1"/>
</dbReference>
<dbReference type="AlphaFoldDB" id="A0A9D4CA40"/>
<feature type="compositionally biased region" description="Basic and acidic residues" evidence="3">
    <location>
        <begin position="311"/>
        <end position="320"/>
    </location>
</feature>
<keyword evidence="1 4" id="KW-0732">Signal</keyword>
<keyword evidence="7" id="KW-1185">Reference proteome</keyword>
<dbReference type="InterPro" id="IPR018143">
    <property type="entry name" value="Folate_rcpt-like"/>
</dbReference>
<sequence length="706" mass="78781">MKILTLTLLIGIVSCTPQCRRGENPRTSPEPLRFCGNYTTLGCCSANTDRSLSRTLQDMERFLRNENPSLWRRCESYAKDFLCEMCSPFSYHIFRDNAQREKLFPGLCKGYCMKFLAECEPIVGYYMNGLDATNSEEFGRLRMLLRDRNLSGFCDAVAPHDGAYCYPEVLTNASVQSQLVDIQTNQVSDDNHQVMNFDNNSGQQNNPRAITNEDFGNMMRQNPPPQNIVPGRFGPRPGRFGPRFLGNEARVEERTRNPPNSPFRGPRPPPQAINLGVHDNAAGREQWTQNLRNGAFRGVRPSTQPNNPRVLDNEARREESIQNPLNGILRGSRPPPEPNDIRFLGIESNGVEWTPQSILIDPRPLTQSNDPRVSDNEANGAGWLQNPRNGRFRGPIPPFEPNNARGPNNAVSGPRPPAGPNDPRVLGIESRREEWIQNPQNGPVRGPRPPPEPSDPRVLGSESRRAEWMQNPLNGPVRGSRPLPEPNNPRLPDNADRREDLIQNPQNGLFRGEIPPTNPRGFGNEGDGRGLIQNPQNSPLRDPRPQSQINNPIVTGNDNFEERWNQNPQNVPFVDPIPPNPPNGALAGLPTQPTNPRVLSNEAVQTLNPPNGPLADSRPSTGPINHQVHDNDASRNPIQPTMLNNPGASQESSQQTLPNIQQNTAHNGHERGGLQELMQAALQNNDQDTALNEQDYGDYEEINEMK</sequence>
<gene>
    <name evidence="6" type="ORF">DPMN_063223</name>
</gene>
<evidence type="ECO:0000259" key="5">
    <source>
        <dbReference type="Pfam" id="PF03024"/>
    </source>
</evidence>
<reference evidence="6" key="1">
    <citation type="journal article" date="2019" name="bioRxiv">
        <title>The Genome of the Zebra Mussel, Dreissena polymorpha: A Resource for Invasive Species Research.</title>
        <authorList>
            <person name="McCartney M.A."/>
            <person name="Auch B."/>
            <person name="Kono T."/>
            <person name="Mallez S."/>
            <person name="Zhang Y."/>
            <person name="Obille A."/>
            <person name="Becker A."/>
            <person name="Abrahante J.E."/>
            <person name="Garbe J."/>
            <person name="Badalamenti J.P."/>
            <person name="Herman A."/>
            <person name="Mangelson H."/>
            <person name="Liachko I."/>
            <person name="Sullivan S."/>
            <person name="Sone E.D."/>
            <person name="Koren S."/>
            <person name="Silverstein K.A.T."/>
            <person name="Beckman K.B."/>
            <person name="Gohl D.M."/>
        </authorList>
    </citation>
    <scope>NUCLEOTIDE SEQUENCE</scope>
    <source>
        <strain evidence="6">Duluth1</strain>
        <tissue evidence="6">Whole animal</tissue>
    </source>
</reference>
<protein>
    <recommendedName>
        <fullName evidence="5">Folate receptor-like domain-containing protein</fullName>
    </recommendedName>
</protein>
<evidence type="ECO:0000256" key="2">
    <source>
        <dbReference type="ARBA" id="ARBA00023157"/>
    </source>
</evidence>
<reference evidence="6" key="2">
    <citation type="submission" date="2020-11" db="EMBL/GenBank/DDBJ databases">
        <authorList>
            <person name="McCartney M.A."/>
            <person name="Auch B."/>
            <person name="Kono T."/>
            <person name="Mallez S."/>
            <person name="Becker A."/>
            <person name="Gohl D.M."/>
            <person name="Silverstein K.A.T."/>
            <person name="Koren S."/>
            <person name="Bechman K.B."/>
            <person name="Herman A."/>
            <person name="Abrahante J.E."/>
            <person name="Garbe J."/>
        </authorList>
    </citation>
    <scope>NUCLEOTIDE SEQUENCE</scope>
    <source>
        <strain evidence="6">Duluth1</strain>
        <tissue evidence="6">Whole animal</tissue>
    </source>
</reference>
<dbReference type="Pfam" id="PF03024">
    <property type="entry name" value="Folate_rec"/>
    <property type="match status" value="1"/>
</dbReference>
<feature type="compositionally biased region" description="Polar residues" evidence="3">
    <location>
        <begin position="533"/>
        <end position="558"/>
    </location>
</feature>
<evidence type="ECO:0000313" key="6">
    <source>
        <dbReference type="EMBL" id="KAH3720326.1"/>
    </source>
</evidence>
<feature type="chain" id="PRO_5039591455" description="Folate receptor-like domain-containing protein" evidence="4">
    <location>
        <begin position="16"/>
        <end position="706"/>
    </location>
</feature>
<name>A0A9D4CA40_DREPO</name>
<evidence type="ECO:0000256" key="4">
    <source>
        <dbReference type="SAM" id="SignalP"/>
    </source>
</evidence>
<feature type="region of interest" description="Disordered" evidence="3">
    <location>
        <begin position="684"/>
        <end position="706"/>
    </location>
</feature>
<proteinExistence type="predicted"/>
<accession>A0A9D4CA40</accession>
<evidence type="ECO:0000256" key="3">
    <source>
        <dbReference type="SAM" id="MobiDB-lite"/>
    </source>
</evidence>
<feature type="region of interest" description="Disordered" evidence="3">
    <location>
        <begin position="247"/>
        <end position="272"/>
    </location>
</feature>
<comment type="caution">
    <text evidence="6">The sequence shown here is derived from an EMBL/GenBank/DDBJ whole genome shotgun (WGS) entry which is preliminary data.</text>
</comment>
<organism evidence="6 7">
    <name type="scientific">Dreissena polymorpha</name>
    <name type="common">Zebra mussel</name>
    <name type="synonym">Mytilus polymorpha</name>
    <dbReference type="NCBI Taxonomy" id="45954"/>
    <lineage>
        <taxon>Eukaryota</taxon>
        <taxon>Metazoa</taxon>
        <taxon>Spiralia</taxon>
        <taxon>Lophotrochozoa</taxon>
        <taxon>Mollusca</taxon>
        <taxon>Bivalvia</taxon>
        <taxon>Autobranchia</taxon>
        <taxon>Heteroconchia</taxon>
        <taxon>Euheterodonta</taxon>
        <taxon>Imparidentia</taxon>
        <taxon>Neoheterodontei</taxon>
        <taxon>Myida</taxon>
        <taxon>Dreissenoidea</taxon>
        <taxon>Dreissenidae</taxon>
        <taxon>Dreissena</taxon>
    </lineage>
</organism>
<feature type="domain" description="Folate receptor-like" evidence="5">
    <location>
        <begin position="15"/>
        <end position="120"/>
    </location>
</feature>